<evidence type="ECO:0000256" key="1">
    <source>
        <dbReference type="SAM" id="Phobius"/>
    </source>
</evidence>
<keyword evidence="1" id="KW-0472">Membrane</keyword>
<organism evidence="2 3">
    <name type="scientific">Bombus terrestris</name>
    <name type="common">Buff-tailed bumblebee</name>
    <name type="synonym">Apis terrestris</name>
    <dbReference type="NCBI Taxonomy" id="30195"/>
    <lineage>
        <taxon>Eukaryota</taxon>
        <taxon>Metazoa</taxon>
        <taxon>Ecdysozoa</taxon>
        <taxon>Arthropoda</taxon>
        <taxon>Hexapoda</taxon>
        <taxon>Insecta</taxon>
        <taxon>Pterygota</taxon>
        <taxon>Neoptera</taxon>
        <taxon>Endopterygota</taxon>
        <taxon>Hymenoptera</taxon>
        <taxon>Apocrita</taxon>
        <taxon>Aculeata</taxon>
        <taxon>Apoidea</taxon>
        <taxon>Anthophila</taxon>
        <taxon>Apidae</taxon>
        <taxon>Bombus</taxon>
        <taxon>Bombus</taxon>
    </lineage>
</organism>
<dbReference type="Proteomes" id="UP000835206">
    <property type="component" value="Chromosome 15"/>
</dbReference>
<gene>
    <name evidence="3" type="primary">LOC100642265</name>
</gene>
<evidence type="ECO:0000313" key="3">
    <source>
        <dbReference type="RefSeq" id="XP_012172559.1"/>
    </source>
</evidence>
<accession>A0A9B2MQ62</accession>
<dbReference type="AlphaFoldDB" id="A0A9B2MQ62"/>
<dbReference type="OrthoDB" id="285219at2759"/>
<proteinExistence type="predicted"/>
<keyword evidence="1" id="KW-1133">Transmembrane helix</keyword>
<evidence type="ECO:0000313" key="2">
    <source>
        <dbReference type="Proteomes" id="UP000835206"/>
    </source>
</evidence>
<name>A0A9B2MQ62_BOMTE</name>
<keyword evidence="1" id="KW-0812">Transmembrane</keyword>
<dbReference type="KEGG" id="bter:100642265"/>
<sequence>MCIVNCLSDDTGSQTPSPCVCNNTFKYNQFLKYRGALQFPCCCTYLNCNFYWDKDWSTITATKMVIFLLLVFGFFFAILIYCRSYSRDTHQRYSAASNDNIDCRSLQSNSIYEPSMDSPPSYNAACSASPPYESPLNSVSMFEAPPVYQESSQQSKRVSHSINQPIIPITNYI</sequence>
<reference evidence="3" key="1">
    <citation type="submission" date="2025-08" db="UniProtKB">
        <authorList>
            <consortium name="RefSeq"/>
        </authorList>
    </citation>
    <scope>IDENTIFICATION</scope>
</reference>
<feature type="transmembrane region" description="Helical" evidence="1">
    <location>
        <begin position="64"/>
        <end position="82"/>
    </location>
</feature>
<keyword evidence="2" id="KW-1185">Reference proteome</keyword>
<dbReference type="GeneID" id="100642265"/>
<dbReference type="RefSeq" id="XP_012172559.1">
    <property type="nucleotide sequence ID" value="XM_012317169.3"/>
</dbReference>
<protein>
    <submittedName>
        <fullName evidence="3">Uncharacterized protein LOC100642265 isoform X1</fullName>
    </submittedName>
</protein>